<keyword evidence="15" id="KW-1185">Reference proteome</keyword>
<dbReference type="PROSITE" id="PS51679">
    <property type="entry name" value="SAM_MT_C5"/>
    <property type="match status" value="1"/>
</dbReference>
<dbReference type="InterPro" id="IPR001025">
    <property type="entry name" value="BAH_dom"/>
</dbReference>
<dbReference type="Gene3D" id="2.30.30.490">
    <property type="match status" value="2"/>
</dbReference>
<evidence type="ECO:0000256" key="1">
    <source>
        <dbReference type="ARBA" id="ARBA00004123"/>
    </source>
</evidence>
<feature type="compositionally biased region" description="Basic residues" evidence="12">
    <location>
        <begin position="8"/>
        <end position="33"/>
    </location>
</feature>
<comment type="caution">
    <text evidence="14">The sequence shown here is derived from an EMBL/GenBank/DDBJ whole genome shotgun (WGS) entry which is preliminary data.</text>
</comment>
<dbReference type="SMART" id="SM00439">
    <property type="entry name" value="BAH"/>
    <property type="match status" value="1"/>
</dbReference>
<dbReference type="GO" id="GO:0003677">
    <property type="term" value="F:DNA binding"/>
    <property type="evidence" value="ECO:0007669"/>
    <property type="project" value="UniProtKB-KW"/>
</dbReference>
<dbReference type="EC" id="2.1.1.37" evidence="11"/>
<dbReference type="InterPro" id="IPR043151">
    <property type="entry name" value="BAH_sf"/>
</dbReference>
<evidence type="ECO:0000256" key="6">
    <source>
        <dbReference type="ARBA" id="ARBA00023125"/>
    </source>
</evidence>
<dbReference type="InterPro" id="IPR022702">
    <property type="entry name" value="Cytosine_MeTrfase1_RFD"/>
</dbReference>
<comment type="catalytic activity">
    <reaction evidence="11">
        <text>a 2'-deoxycytidine in DNA + S-adenosyl-L-methionine = a 5-methyl-2'-deoxycytidine in DNA + S-adenosyl-L-homocysteine + H(+)</text>
        <dbReference type="Rhea" id="RHEA:13681"/>
        <dbReference type="Rhea" id="RHEA-COMP:11369"/>
        <dbReference type="Rhea" id="RHEA-COMP:11370"/>
        <dbReference type="ChEBI" id="CHEBI:15378"/>
        <dbReference type="ChEBI" id="CHEBI:57856"/>
        <dbReference type="ChEBI" id="CHEBI:59789"/>
        <dbReference type="ChEBI" id="CHEBI:85452"/>
        <dbReference type="ChEBI" id="CHEBI:85454"/>
        <dbReference type="EC" id="2.1.1.37"/>
    </reaction>
</comment>
<evidence type="ECO:0000256" key="4">
    <source>
        <dbReference type="ARBA" id="ARBA00022691"/>
    </source>
</evidence>
<dbReference type="PROSITE" id="PS51038">
    <property type="entry name" value="BAH"/>
    <property type="match status" value="1"/>
</dbReference>
<dbReference type="PRINTS" id="PR00105">
    <property type="entry name" value="C5METTRFRASE"/>
</dbReference>
<dbReference type="Pfam" id="PF00145">
    <property type="entry name" value="DNA_methylase"/>
    <property type="match status" value="1"/>
</dbReference>
<dbReference type="InterPro" id="IPR029063">
    <property type="entry name" value="SAM-dependent_MTases_sf"/>
</dbReference>
<dbReference type="AlphaFoldDB" id="A0AAD6VFZ2"/>
<dbReference type="GO" id="GO:0003886">
    <property type="term" value="F:DNA (cytosine-5-)-methyltransferase activity"/>
    <property type="evidence" value="ECO:0007669"/>
    <property type="project" value="UniProtKB-EC"/>
</dbReference>
<evidence type="ECO:0000256" key="7">
    <source>
        <dbReference type="ARBA" id="ARBA00023242"/>
    </source>
</evidence>
<dbReference type="SUPFAM" id="SSF53335">
    <property type="entry name" value="S-adenosyl-L-methionine-dependent methyltransferases"/>
    <property type="match status" value="1"/>
</dbReference>
<dbReference type="Pfam" id="PF01426">
    <property type="entry name" value="BAH"/>
    <property type="match status" value="1"/>
</dbReference>
<dbReference type="Pfam" id="PF12047">
    <property type="entry name" value="DNMT1-RFD"/>
    <property type="match status" value="1"/>
</dbReference>
<keyword evidence="4 9" id="KW-0949">S-adenosyl-L-methionine</keyword>
<sequence>MAHGSPSSRKRKASGSRPKPLRSTHGPGQKRQRTSPLLVTDLADSSDSADEVCCEEDLNLELDSTAPGPEDMPVRRLDVFCIYDEDEDGDYASATDLLGPMSNRHFTASGLARAHYVKDLDDADDDFAQPVEHLEIIGFNIHHVTETGEIDRNIYIQTARAFYILESPAPVYKPFFTPLWIRHQFTHLVVSSALRTPSITYEDFVDSLQNPLTEDQLKSLDIIDYLLPCLETIAFDLERARRHKIKTVSLIKTLTSRKFAQQLARLDLPACLVGETFVTPIVAGVVLSHLNCAMSVVGTRLADSDMNTVLLEQPASTFFEHARPDTLRWGSSFNSPGYYNSVTMDGSTYRIGDIVSVNPGEDEDTERAVHGATAARFCVNAYAKRVWFIQIQYFFDDETERDSLGRPSKKLHGVWLVHGSVTILQEAAHSQELFLLEECSNIDVSSILRKCDVLRLRPGQAEPKDSRDASATAYFHQLVWDAEECEFRDLPSDYDEAQQHLRVGTCITCRLTLDNDWRGTPIPLGDPLNGFSQLGSDFHVGDFVYVKPLTDHRHQLSARRGGRARARSCLFHAIFQTIHRGLDDIQRRCECAFRSHCIILLSHIQQRRLYRSRHSNEVRSRDIDGICFVKYIDEADSQAIQSWIKGDGGSPDRFYTCTRQNRAGELVKIDGAKFEHDLCHLCTERHIQENRRYHLANSPLATLDVFSGAGGLSAGMNSTAFVETKWAIEQSASAAQTFKANHQDANVLCADVNAVLKYIVEREEGKAPPPLGSSIGFIIPDGNIPRRGDVDLVMGGPPCQSFSGANHIKKKDDMRSTLPYTMLGLVEALEPKYFLLENVTGFLYHSLTTNTGQRINMAAVKLVQRSLTALGYQVCIKILQAGQYGAPQSRERVIIIGTKRGHEMPKWPVPTHAFPPAMQRRIPMRQRDRLRPPARPTRDEEDRVYTAHPAVTVNDAIDDLICFFYRVNPHWHFPQTPEDFLEQCRRERAGIPQFSVLKEPVGFTEPVSFLTEPRTRYQQMLRRQDGLVEHHVTESFSGLVVESTTLVPLKPWATHLFLPKEILPKRMKIPGDTIPEAHYYGRLDGAAYFKTAMTAPKPYRDKAYFIHPSVRFVACLFDYLNNLTCSKSYFKLVGNAVPLPLAAALGRSIGAAAIEEWRERRRRGASVEC</sequence>
<dbReference type="InterPro" id="IPR050390">
    <property type="entry name" value="C5-Methyltransferase"/>
</dbReference>
<keyword evidence="6" id="KW-0238">DNA-binding</keyword>
<accession>A0AAD6VFZ2</accession>
<comment type="similarity">
    <text evidence="9 10">Belongs to the class I-like SAM-binding methyltransferase superfamily. C5-methyltransferase family.</text>
</comment>
<evidence type="ECO:0000256" key="11">
    <source>
        <dbReference type="RuleBase" id="RU000417"/>
    </source>
</evidence>
<evidence type="ECO:0000256" key="12">
    <source>
        <dbReference type="SAM" id="MobiDB-lite"/>
    </source>
</evidence>
<evidence type="ECO:0000256" key="10">
    <source>
        <dbReference type="RuleBase" id="RU000416"/>
    </source>
</evidence>
<evidence type="ECO:0000256" key="8">
    <source>
        <dbReference type="PIRSR" id="PIRSR037404-1"/>
    </source>
</evidence>
<dbReference type="PANTHER" id="PTHR10629:SF52">
    <property type="entry name" value="DNA (CYTOSINE-5)-METHYLTRANSFERASE 1"/>
    <property type="match status" value="1"/>
</dbReference>
<evidence type="ECO:0000259" key="13">
    <source>
        <dbReference type="PROSITE" id="PS51038"/>
    </source>
</evidence>
<organism evidence="14 15">
    <name type="scientific">Mycena pura</name>
    <dbReference type="NCBI Taxonomy" id="153505"/>
    <lineage>
        <taxon>Eukaryota</taxon>
        <taxon>Fungi</taxon>
        <taxon>Dikarya</taxon>
        <taxon>Basidiomycota</taxon>
        <taxon>Agaricomycotina</taxon>
        <taxon>Agaricomycetes</taxon>
        <taxon>Agaricomycetidae</taxon>
        <taxon>Agaricales</taxon>
        <taxon>Marasmiineae</taxon>
        <taxon>Mycenaceae</taxon>
        <taxon>Mycena</taxon>
    </lineage>
</organism>
<dbReference type="InterPro" id="IPR001525">
    <property type="entry name" value="C5_MeTfrase"/>
</dbReference>
<feature type="region of interest" description="Disordered" evidence="12">
    <location>
        <begin position="1"/>
        <end position="38"/>
    </location>
</feature>
<dbReference type="PIRSF" id="PIRSF037404">
    <property type="entry name" value="DNMT1"/>
    <property type="match status" value="1"/>
</dbReference>
<name>A0AAD6VFZ2_9AGAR</name>
<gene>
    <name evidence="14" type="ORF">GGX14DRAFT_519500</name>
</gene>
<evidence type="ECO:0000256" key="9">
    <source>
        <dbReference type="PROSITE-ProRule" id="PRU01016"/>
    </source>
</evidence>
<evidence type="ECO:0000256" key="3">
    <source>
        <dbReference type="ARBA" id="ARBA00022679"/>
    </source>
</evidence>
<dbReference type="GO" id="GO:0032259">
    <property type="term" value="P:methylation"/>
    <property type="evidence" value="ECO:0007669"/>
    <property type="project" value="UniProtKB-KW"/>
</dbReference>
<feature type="active site" evidence="8 9">
    <location>
        <position position="799"/>
    </location>
</feature>
<reference evidence="14" key="1">
    <citation type="submission" date="2023-03" db="EMBL/GenBank/DDBJ databases">
        <title>Massive genome expansion in bonnet fungi (Mycena s.s.) driven by repeated elements and novel gene families across ecological guilds.</title>
        <authorList>
            <consortium name="Lawrence Berkeley National Laboratory"/>
            <person name="Harder C.B."/>
            <person name="Miyauchi S."/>
            <person name="Viragh M."/>
            <person name="Kuo A."/>
            <person name="Thoen E."/>
            <person name="Andreopoulos B."/>
            <person name="Lu D."/>
            <person name="Skrede I."/>
            <person name="Drula E."/>
            <person name="Henrissat B."/>
            <person name="Morin E."/>
            <person name="Kohler A."/>
            <person name="Barry K."/>
            <person name="LaButti K."/>
            <person name="Morin E."/>
            <person name="Salamov A."/>
            <person name="Lipzen A."/>
            <person name="Mereny Z."/>
            <person name="Hegedus B."/>
            <person name="Baldrian P."/>
            <person name="Stursova M."/>
            <person name="Weitz H."/>
            <person name="Taylor A."/>
            <person name="Grigoriev I.V."/>
            <person name="Nagy L.G."/>
            <person name="Martin F."/>
            <person name="Kauserud H."/>
        </authorList>
    </citation>
    <scope>NUCLEOTIDE SEQUENCE</scope>
    <source>
        <strain evidence="14">9144</strain>
    </source>
</reference>
<evidence type="ECO:0000313" key="14">
    <source>
        <dbReference type="EMBL" id="KAJ7212009.1"/>
    </source>
</evidence>
<dbReference type="InterPro" id="IPR018117">
    <property type="entry name" value="C5_DNA_meth_AS"/>
</dbReference>
<dbReference type="GO" id="GO:0003682">
    <property type="term" value="F:chromatin binding"/>
    <property type="evidence" value="ECO:0007669"/>
    <property type="project" value="InterPro"/>
</dbReference>
<protein>
    <recommendedName>
        <fullName evidence="11">Cytosine-specific methyltransferase</fullName>
        <ecNumber evidence="11">2.1.1.37</ecNumber>
    </recommendedName>
</protein>
<keyword evidence="7" id="KW-0539">Nucleus</keyword>
<dbReference type="PANTHER" id="PTHR10629">
    <property type="entry name" value="CYTOSINE-SPECIFIC METHYLTRANSFERASE"/>
    <property type="match status" value="1"/>
</dbReference>
<keyword evidence="3 9" id="KW-0808">Transferase</keyword>
<dbReference type="NCBIfam" id="TIGR00675">
    <property type="entry name" value="dcm"/>
    <property type="match status" value="1"/>
</dbReference>
<keyword evidence="5" id="KW-0677">Repeat</keyword>
<dbReference type="Proteomes" id="UP001219525">
    <property type="component" value="Unassembled WGS sequence"/>
</dbReference>
<feature type="domain" description="BAH" evidence="13">
    <location>
        <begin position="347"/>
        <end position="491"/>
    </location>
</feature>
<dbReference type="GO" id="GO:0006346">
    <property type="term" value="P:DNA methylation-dependent constitutive heterochromatin formation"/>
    <property type="evidence" value="ECO:0007669"/>
    <property type="project" value="InterPro"/>
</dbReference>
<keyword evidence="2 9" id="KW-0489">Methyltransferase</keyword>
<proteinExistence type="inferred from homology"/>
<dbReference type="EMBL" id="JARJCW010000024">
    <property type="protein sequence ID" value="KAJ7212009.1"/>
    <property type="molecule type" value="Genomic_DNA"/>
</dbReference>
<dbReference type="GO" id="GO:0044027">
    <property type="term" value="P:negative regulation of gene expression via chromosomal CpG island methylation"/>
    <property type="evidence" value="ECO:0007669"/>
    <property type="project" value="TreeGrafter"/>
</dbReference>
<evidence type="ECO:0000256" key="2">
    <source>
        <dbReference type="ARBA" id="ARBA00022603"/>
    </source>
</evidence>
<evidence type="ECO:0000256" key="5">
    <source>
        <dbReference type="ARBA" id="ARBA00022737"/>
    </source>
</evidence>
<comment type="subcellular location">
    <subcellularLocation>
        <location evidence="1">Nucleus</location>
    </subcellularLocation>
</comment>
<dbReference type="GO" id="GO:0005634">
    <property type="term" value="C:nucleus"/>
    <property type="evidence" value="ECO:0007669"/>
    <property type="project" value="UniProtKB-SubCell"/>
</dbReference>
<dbReference type="Gene3D" id="3.40.50.150">
    <property type="entry name" value="Vaccinia Virus protein VP39"/>
    <property type="match status" value="1"/>
</dbReference>
<evidence type="ECO:0000313" key="15">
    <source>
        <dbReference type="Proteomes" id="UP001219525"/>
    </source>
</evidence>
<dbReference type="PROSITE" id="PS00094">
    <property type="entry name" value="C5_MTASE_1"/>
    <property type="match status" value="1"/>
</dbReference>